<evidence type="ECO:0000313" key="6">
    <source>
        <dbReference type="Proteomes" id="UP001153737"/>
    </source>
</evidence>
<keyword evidence="4" id="KW-0677">Repeat</keyword>
<evidence type="ECO:0008006" key="7">
    <source>
        <dbReference type="Google" id="ProtNLM"/>
    </source>
</evidence>
<organism evidence="5 6">
    <name type="scientific">Phaedon cochleariae</name>
    <name type="common">Mustard beetle</name>
    <dbReference type="NCBI Taxonomy" id="80249"/>
    <lineage>
        <taxon>Eukaryota</taxon>
        <taxon>Metazoa</taxon>
        <taxon>Ecdysozoa</taxon>
        <taxon>Arthropoda</taxon>
        <taxon>Hexapoda</taxon>
        <taxon>Insecta</taxon>
        <taxon>Pterygota</taxon>
        <taxon>Neoptera</taxon>
        <taxon>Endopterygota</taxon>
        <taxon>Coleoptera</taxon>
        <taxon>Polyphaga</taxon>
        <taxon>Cucujiformia</taxon>
        <taxon>Chrysomeloidea</taxon>
        <taxon>Chrysomelidae</taxon>
        <taxon>Chrysomelinae</taxon>
        <taxon>Chrysomelini</taxon>
        <taxon>Phaedon</taxon>
    </lineage>
</organism>
<dbReference type="SUPFAM" id="SSF52075">
    <property type="entry name" value="Outer arm dynein light chain 1"/>
    <property type="match status" value="1"/>
</dbReference>
<evidence type="ECO:0000256" key="4">
    <source>
        <dbReference type="ARBA" id="ARBA00022737"/>
    </source>
</evidence>
<reference evidence="5" key="1">
    <citation type="submission" date="2022-01" db="EMBL/GenBank/DDBJ databases">
        <authorList>
            <person name="King R."/>
        </authorList>
    </citation>
    <scope>NUCLEOTIDE SEQUENCE</scope>
</reference>
<evidence type="ECO:0000256" key="2">
    <source>
        <dbReference type="ARBA" id="ARBA00022490"/>
    </source>
</evidence>
<proteinExistence type="predicted"/>
<dbReference type="Pfam" id="PF12799">
    <property type="entry name" value="LRR_4"/>
    <property type="match status" value="1"/>
</dbReference>
<dbReference type="PANTHER" id="PTHR15454">
    <property type="entry name" value="NISCHARIN RELATED"/>
    <property type="match status" value="1"/>
</dbReference>
<dbReference type="EMBL" id="OU896712">
    <property type="protein sequence ID" value="CAG9822500.1"/>
    <property type="molecule type" value="Genomic_DNA"/>
</dbReference>
<evidence type="ECO:0000256" key="3">
    <source>
        <dbReference type="ARBA" id="ARBA00022614"/>
    </source>
</evidence>
<dbReference type="PRINTS" id="PR00019">
    <property type="entry name" value="LEURICHRPT"/>
</dbReference>
<gene>
    <name evidence="5" type="ORF">PHAECO_LOCUS10132</name>
</gene>
<dbReference type="PROSITE" id="PS51450">
    <property type="entry name" value="LRR"/>
    <property type="match status" value="3"/>
</dbReference>
<dbReference type="Gene3D" id="3.80.10.10">
    <property type="entry name" value="Ribonuclease Inhibitor"/>
    <property type="match status" value="1"/>
</dbReference>
<keyword evidence="2" id="KW-0963">Cytoplasm</keyword>
<evidence type="ECO:0000313" key="5">
    <source>
        <dbReference type="EMBL" id="CAG9822500.1"/>
    </source>
</evidence>
<accession>A0A9N9SJY3</accession>
<keyword evidence="6" id="KW-1185">Reference proteome</keyword>
<dbReference type="Proteomes" id="UP001153737">
    <property type="component" value="Chromosome 6"/>
</dbReference>
<sequence>MESLDISHLADALRPVSRDICSGKGKLCLSANYLGKLWSIMETFTSPDVKSFHIVQGDQTRNNIIRDMQFLVELVENTVNLRIIPDLEDNYNDCLNIGRFHNIKVLEIYKLNINIVLGIQKLRSQVQELSCCKSIQSISDIIKKCGADNSEAYNWNELRIANFAQNSLVELDNSFEYTLSLNTLNLSHNNLTKLSFLNQLPNLKQLNLAYNKLEALPNFKGPITSRLQVLILNNNFIEDLAGLCTLSNISQLDIGHNCLLEHGSLFSLSHLVSLQWLNLQGNPISFHPQHRNLTSSYLNKNTSTVKFSLNGLALNKGEKNLTGSFHPMTQKMHILSTSNTSLDSSSESFQEKPRRIRNVIIEDENVIKQLEPVHIHSISTQHLEIKKQLEQLRREHGESWLYKHSGLIVQDVLGFESTAIQSSTPYETAINTLYSPNLDDLNTTELNHSEQSNAEVFMTAQDIILDNSSPDKDVSDTSDSEDVFLGGEESLFLAVNKSDNTEVFVVVTDSYISERDCTTSREKSRWHINTIISCKKDESNNVQLDFDTLRRDRKQRVYGLEATEIDGFFNILKDKMNTYQSNEDEKVSYQCMKCFQDFQMEKSQLLKINLTCPKCDSNLIVENM</sequence>
<name>A0A9N9SJY3_PHACE</name>
<dbReference type="InterPro" id="IPR032675">
    <property type="entry name" value="LRR_dom_sf"/>
</dbReference>
<protein>
    <recommendedName>
        <fullName evidence="7">Serine/threonine-protein kinase 11-interacting protein</fullName>
    </recommendedName>
</protein>
<dbReference type="GO" id="GO:0005737">
    <property type="term" value="C:cytoplasm"/>
    <property type="evidence" value="ECO:0007669"/>
    <property type="project" value="UniProtKB-SubCell"/>
</dbReference>
<keyword evidence="3" id="KW-0433">Leucine-rich repeat</keyword>
<dbReference type="InterPro" id="IPR001611">
    <property type="entry name" value="Leu-rich_rpt"/>
</dbReference>
<dbReference type="AlphaFoldDB" id="A0A9N9SJY3"/>
<dbReference type="InterPro" id="IPR025875">
    <property type="entry name" value="Leu-rich_rpt_4"/>
</dbReference>
<reference evidence="5" key="2">
    <citation type="submission" date="2022-10" db="EMBL/GenBank/DDBJ databases">
        <authorList>
            <consortium name="ENA_rothamsted_submissions"/>
            <consortium name="culmorum"/>
            <person name="King R."/>
        </authorList>
    </citation>
    <scope>NUCLEOTIDE SEQUENCE</scope>
</reference>
<evidence type="ECO:0000256" key="1">
    <source>
        <dbReference type="ARBA" id="ARBA00004496"/>
    </source>
</evidence>
<comment type="subcellular location">
    <subcellularLocation>
        <location evidence="1">Cytoplasm</location>
    </subcellularLocation>
</comment>
<dbReference type="OrthoDB" id="7451790at2759"/>
<dbReference type="PANTHER" id="PTHR15454:SF69">
    <property type="entry name" value="SERINE_THREONINE-PROTEIN KINASE 11-INTERACTING PROTEIN"/>
    <property type="match status" value="1"/>
</dbReference>